<sequence length="297" mass="33274">MSVLQGRTQVHPRINLSNEALFGSAPTPELAHKKLPAQLHKKKNIHLQLDMIEPRTQENTCYWQEHPTFQLSDEYDSATKQLDLYISCGTTIAQVVNLVARTDIRDKQLLSTVSEKVSSTAKLTSGKNAHFEDGVLFDGPADIGKDTKRISDLGSGASGFVSLALYLPLLKLVAVKEITVHNAQERQMVKNELHALHSNLSRMDTTSFQSRIHRFVHAGRELSTYHSRGDSSPFLVSFYGAYLTPSRSSISIVMEFMDMGSVQNMLDQPNGFILSEDLIRHVAFCCVHALQHMHSKW</sequence>
<dbReference type="EMBL" id="FR824295">
    <property type="protein sequence ID" value="CCA24641.1"/>
    <property type="molecule type" value="Genomic_DNA"/>
</dbReference>
<dbReference type="HOGENOM" id="CLU_807708_0_0_1"/>
<evidence type="ECO:0000256" key="2">
    <source>
        <dbReference type="ARBA" id="ARBA00022840"/>
    </source>
</evidence>
<dbReference type="Gene3D" id="3.30.200.20">
    <property type="entry name" value="Phosphorylase Kinase, domain 1"/>
    <property type="match status" value="1"/>
</dbReference>
<dbReference type="InterPro" id="IPR017441">
    <property type="entry name" value="Protein_kinase_ATP_BS"/>
</dbReference>
<gene>
    <name evidence="5" type="primary">AlNc14C250G9630</name>
    <name evidence="5" type="ORF">ALNC14_107850</name>
</gene>
<accession>F0WTF1</accession>
<evidence type="ECO:0000313" key="5">
    <source>
        <dbReference type="EMBL" id="CCA24641.1"/>
    </source>
</evidence>
<dbReference type="PANTHER" id="PTHR45832:SF6">
    <property type="entry name" value="PROTEIN KINASE DOMAIN-CONTAINING PROTEIN"/>
    <property type="match status" value="1"/>
</dbReference>
<dbReference type="GO" id="GO:0004672">
    <property type="term" value="F:protein kinase activity"/>
    <property type="evidence" value="ECO:0007669"/>
    <property type="project" value="InterPro"/>
</dbReference>
<protein>
    <submittedName>
        <fullName evidence="5">Mitogenactivated protein kinase kinase putative</fullName>
    </submittedName>
</protein>
<keyword evidence="2 3" id="KW-0067">ATP-binding</keyword>
<evidence type="ECO:0000256" key="3">
    <source>
        <dbReference type="PROSITE-ProRule" id="PRU10141"/>
    </source>
</evidence>
<dbReference type="InterPro" id="IPR011009">
    <property type="entry name" value="Kinase-like_dom_sf"/>
</dbReference>
<organism evidence="5">
    <name type="scientific">Albugo laibachii Nc14</name>
    <dbReference type="NCBI Taxonomy" id="890382"/>
    <lineage>
        <taxon>Eukaryota</taxon>
        <taxon>Sar</taxon>
        <taxon>Stramenopiles</taxon>
        <taxon>Oomycota</taxon>
        <taxon>Peronosporomycetes</taxon>
        <taxon>Albuginales</taxon>
        <taxon>Albuginaceae</taxon>
        <taxon>Albugo</taxon>
    </lineage>
</organism>
<evidence type="ECO:0000256" key="1">
    <source>
        <dbReference type="ARBA" id="ARBA00022741"/>
    </source>
</evidence>
<keyword evidence="5" id="KW-0418">Kinase</keyword>
<dbReference type="InterPro" id="IPR000719">
    <property type="entry name" value="Prot_kinase_dom"/>
</dbReference>
<dbReference type="GO" id="GO:0005524">
    <property type="term" value="F:ATP binding"/>
    <property type="evidence" value="ECO:0007669"/>
    <property type="project" value="UniProtKB-UniRule"/>
</dbReference>
<proteinExistence type="predicted"/>
<evidence type="ECO:0000259" key="4">
    <source>
        <dbReference type="PROSITE" id="PS50011"/>
    </source>
</evidence>
<feature type="domain" description="Protein kinase" evidence="4">
    <location>
        <begin position="147"/>
        <end position="297"/>
    </location>
</feature>
<keyword evidence="5" id="KW-0808">Transferase</keyword>
<dbReference type="PANTHER" id="PTHR45832">
    <property type="entry name" value="SERINE/THREONINE-PROTEIN KINASE SAMKA-RELATED-RELATED"/>
    <property type="match status" value="1"/>
</dbReference>
<feature type="binding site" evidence="3">
    <location>
        <position position="176"/>
    </location>
    <ligand>
        <name>ATP</name>
        <dbReference type="ChEBI" id="CHEBI:30616"/>
    </ligand>
</feature>
<name>F0WTF1_9STRA</name>
<reference evidence="5" key="1">
    <citation type="journal article" date="2011" name="PLoS Biol.">
        <title>Gene gain and loss during evolution of obligate parasitism in the white rust pathogen of Arabidopsis thaliana.</title>
        <authorList>
            <person name="Kemen E."/>
            <person name="Gardiner A."/>
            <person name="Schultz-Larsen T."/>
            <person name="Kemen A.C."/>
            <person name="Balmuth A.L."/>
            <person name="Robert-Seilaniantz A."/>
            <person name="Bailey K."/>
            <person name="Holub E."/>
            <person name="Studholme D.J."/>
            <person name="Maclean D."/>
            <person name="Jones J.D."/>
        </authorList>
    </citation>
    <scope>NUCLEOTIDE SEQUENCE</scope>
</reference>
<keyword evidence="1 3" id="KW-0547">Nucleotide-binding</keyword>
<dbReference type="InterPro" id="IPR051931">
    <property type="entry name" value="PAK3-like"/>
</dbReference>
<dbReference type="PROSITE" id="PS00107">
    <property type="entry name" value="PROTEIN_KINASE_ATP"/>
    <property type="match status" value="1"/>
</dbReference>
<dbReference type="PROSITE" id="PS50011">
    <property type="entry name" value="PROTEIN_KINASE_DOM"/>
    <property type="match status" value="1"/>
</dbReference>
<dbReference type="SUPFAM" id="SSF56112">
    <property type="entry name" value="Protein kinase-like (PK-like)"/>
    <property type="match status" value="1"/>
</dbReference>
<reference evidence="5" key="2">
    <citation type="submission" date="2011-02" db="EMBL/GenBank/DDBJ databases">
        <authorList>
            <person name="MacLean D."/>
        </authorList>
    </citation>
    <scope>NUCLEOTIDE SEQUENCE</scope>
</reference>
<dbReference type="AlphaFoldDB" id="F0WTF1"/>
<dbReference type="Gene3D" id="1.10.510.10">
    <property type="entry name" value="Transferase(Phosphotransferase) domain 1"/>
    <property type="match status" value="1"/>
</dbReference>